<dbReference type="Pfam" id="PF00571">
    <property type="entry name" value="CBS"/>
    <property type="match status" value="2"/>
</dbReference>
<dbReference type="InterPro" id="IPR006667">
    <property type="entry name" value="SLC41_membr_dom"/>
</dbReference>
<comment type="similarity">
    <text evidence="2">Belongs to the SLC41A transporter family.</text>
</comment>
<dbReference type="CDD" id="cd04606">
    <property type="entry name" value="CBS_pair_Mg_transporter"/>
    <property type="match status" value="1"/>
</dbReference>
<feature type="transmembrane region" description="Helical" evidence="8">
    <location>
        <begin position="317"/>
        <end position="342"/>
    </location>
</feature>
<gene>
    <name evidence="10" type="ORF">MNBD_GAMMA01-1263</name>
</gene>
<feature type="transmembrane region" description="Helical" evidence="8">
    <location>
        <begin position="428"/>
        <end position="452"/>
    </location>
</feature>
<protein>
    <submittedName>
        <fullName evidence="10">Mg/Co/Ni transporter MgtE, CBS domain-containing</fullName>
    </submittedName>
</protein>
<accession>A0A3B0VW01</accession>
<dbReference type="Gene3D" id="1.10.357.20">
    <property type="entry name" value="SLC41 divalent cation transporters, integral membrane domain"/>
    <property type="match status" value="1"/>
</dbReference>
<feature type="transmembrane region" description="Helical" evidence="8">
    <location>
        <begin position="390"/>
        <end position="416"/>
    </location>
</feature>
<evidence type="ECO:0000256" key="2">
    <source>
        <dbReference type="ARBA" id="ARBA00009749"/>
    </source>
</evidence>
<dbReference type="SUPFAM" id="SSF54631">
    <property type="entry name" value="CBS-domain pair"/>
    <property type="match status" value="1"/>
</dbReference>
<evidence type="ECO:0000256" key="3">
    <source>
        <dbReference type="ARBA" id="ARBA00022448"/>
    </source>
</evidence>
<feature type="transmembrane region" description="Helical" evidence="8">
    <location>
        <begin position="289"/>
        <end position="311"/>
    </location>
</feature>
<reference evidence="10" key="1">
    <citation type="submission" date="2018-06" db="EMBL/GenBank/DDBJ databases">
        <authorList>
            <person name="Zhirakovskaya E."/>
        </authorList>
    </citation>
    <scope>NUCLEOTIDE SEQUENCE</scope>
</reference>
<dbReference type="SUPFAM" id="SSF158791">
    <property type="entry name" value="MgtE N-terminal domain-like"/>
    <property type="match status" value="1"/>
</dbReference>
<evidence type="ECO:0000256" key="8">
    <source>
        <dbReference type="SAM" id="Phobius"/>
    </source>
</evidence>
<evidence type="ECO:0000256" key="1">
    <source>
        <dbReference type="ARBA" id="ARBA00004141"/>
    </source>
</evidence>
<keyword evidence="5" id="KW-0460">Magnesium</keyword>
<dbReference type="InterPro" id="IPR000644">
    <property type="entry name" value="CBS_dom"/>
</dbReference>
<dbReference type="InterPro" id="IPR038076">
    <property type="entry name" value="MgtE_N_sf"/>
</dbReference>
<dbReference type="InterPro" id="IPR006669">
    <property type="entry name" value="MgtE_transporter"/>
</dbReference>
<dbReference type="NCBIfam" id="TIGR00400">
    <property type="entry name" value="mgtE"/>
    <property type="match status" value="1"/>
</dbReference>
<keyword evidence="6 8" id="KW-1133">Transmembrane helix</keyword>
<dbReference type="PROSITE" id="PS51371">
    <property type="entry name" value="CBS"/>
    <property type="match status" value="1"/>
</dbReference>
<dbReference type="PANTHER" id="PTHR43773:SF1">
    <property type="entry name" value="MAGNESIUM TRANSPORTER MGTE"/>
    <property type="match status" value="1"/>
</dbReference>
<dbReference type="PANTHER" id="PTHR43773">
    <property type="entry name" value="MAGNESIUM TRANSPORTER MGTE"/>
    <property type="match status" value="1"/>
</dbReference>
<keyword evidence="4 8" id="KW-0812">Transmembrane</keyword>
<dbReference type="GO" id="GO:0016020">
    <property type="term" value="C:membrane"/>
    <property type="evidence" value="ECO:0007669"/>
    <property type="project" value="UniProtKB-SubCell"/>
</dbReference>
<dbReference type="SUPFAM" id="SSF161093">
    <property type="entry name" value="MgtE membrane domain-like"/>
    <property type="match status" value="1"/>
</dbReference>
<organism evidence="10">
    <name type="scientific">hydrothermal vent metagenome</name>
    <dbReference type="NCBI Taxonomy" id="652676"/>
    <lineage>
        <taxon>unclassified sequences</taxon>
        <taxon>metagenomes</taxon>
        <taxon>ecological metagenomes</taxon>
    </lineage>
</organism>
<dbReference type="EMBL" id="UOEW01000106">
    <property type="protein sequence ID" value="VAW35554.1"/>
    <property type="molecule type" value="Genomic_DNA"/>
</dbReference>
<dbReference type="Pfam" id="PF01769">
    <property type="entry name" value="MgtE"/>
    <property type="match status" value="1"/>
</dbReference>
<dbReference type="SMART" id="SM00116">
    <property type="entry name" value="CBS"/>
    <property type="match status" value="1"/>
</dbReference>
<dbReference type="Gene3D" id="1.25.60.10">
    <property type="entry name" value="MgtE N-terminal domain-like"/>
    <property type="match status" value="1"/>
</dbReference>
<sequence>MPEAVPNEATEKEIHILNVALEDNRLHEVERMINSLPAAEIAFFLESLPTDKRNKVWDLVDSEHSGKILVHLHDEVRSSFIAKMENQELVLATEDLELDDLADIIQDLPKEVTDELLLSMDRNNRQLLKRVLSYPENSAGGLMNPDVITIREDVTIDVVLRYIRMRGKLPKPLGDLFAVGRDGHYRGRLDVNDLLLKDPNTKVANILDLKSPAILATTPASEVAQDFEHHDWISAPVVDENNTLIGRITVDDIVDVIREESEHSVMRMAGLDEEDDMFAPILVSSKRRAVWLGINLLTALAAAYAIGFFALTLEKVVALAILMPVVASMGGIAGLQTLTLMIRGMATGQVGLGNAKHLLSREVAISIFNGLIWAVVLAVITFLWFKDWGIGIVIAMALTINLIAGALAGVIVPLVLRRLSIDPAIAGGVVLTTVTDIVGYVAFLSLGSWLLVN</sequence>
<feature type="transmembrane region" description="Helical" evidence="8">
    <location>
        <begin position="363"/>
        <end position="384"/>
    </location>
</feature>
<evidence type="ECO:0000256" key="6">
    <source>
        <dbReference type="ARBA" id="ARBA00022989"/>
    </source>
</evidence>
<dbReference type="SMART" id="SM00924">
    <property type="entry name" value="MgtE_N"/>
    <property type="match status" value="1"/>
</dbReference>
<keyword evidence="3" id="KW-0813">Transport</keyword>
<evidence type="ECO:0000313" key="10">
    <source>
        <dbReference type="EMBL" id="VAW35554.1"/>
    </source>
</evidence>
<dbReference type="AlphaFoldDB" id="A0A3B0VW01"/>
<feature type="domain" description="CBS" evidence="9">
    <location>
        <begin position="206"/>
        <end position="265"/>
    </location>
</feature>
<name>A0A3B0VW01_9ZZZZ</name>
<proteinExistence type="inferred from homology"/>
<evidence type="ECO:0000256" key="5">
    <source>
        <dbReference type="ARBA" id="ARBA00022842"/>
    </source>
</evidence>
<evidence type="ECO:0000256" key="4">
    <source>
        <dbReference type="ARBA" id="ARBA00022692"/>
    </source>
</evidence>
<dbReference type="InterPro" id="IPR006668">
    <property type="entry name" value="Mg_transptr_MgtE_intracell_dom"/>
</dbReference>
<dbReference type="Pfam" id="PF03448">
    <property type="entry name" value="MgtE_N"/>
    <property type="match status" value="1"/>
</dbReference>
<dbReference type="GO" id="GO:0015095">
    <property type="term" value="F:magnesium ion transmembrane transporter activity"/>
    <property type="evidence" value="ECO:0007669"/>
    <property type="project" value="InterPro"/>
</dbReference>
<keyword evidence="7 8" id="KW-0472">Membrane</keyword>
<dbReference type="InterPro" id="IPR046342">
    <property type="entry name" value="CBS_dom_sf"/>
</dbReference>
<evidence type="ECO:0000259" key="9">
    <source>
        <dbReference type="PROSITE" id="PS51371"/>
    </source>
</evidence>
<dbReference type="Gene3D" id="3.10.580.10">
    <property type="entry name" value="CBS-domain"/>
    <property type="match status" value="1"/>
</dbReference>
<dbReference type="InterPro" id="IPR036739">
    <property type="entry name" value="SLC41_membr_dom_sf"/>
</dbReference>
<evidence type="ECO:0000256" key="7">
    <source>
        <dbReference type="ARBA" id="ARBA00023136"/>
    </source>
</evidence>
<comment type="subcellular location">
    <subcellularLocation>
        <location evidence="1">Membrane</location>
        <topology evidence="1">Multi-pass membrane protein</topology>
    </subcellularLocation>
</comment>